<dbReference type="SMART" id="SM00354">
    <property type="entry name" value="HTH_LACI"/>
    <property type="match status" value="1"/>
</dbReference>
<dbReference type="OrthoDB" id="7170131at2"/>
<organism evidence="6 7">
    <name type="scientific">Rhodovastum atsumiense</name>
    <dbReference type="NCBI Taxonomy" id="504468"/>
    <lineage>
        <taxon>Bacteria</taxon>
        <taxon>Pseudomonadati</taxon>
        <taxon>Pseudomonadota</taxon>
        <taxon>Alphaproteobacteria</taxon>
        <taxon>Acetobacterales</taxon>
        <taxon>Acetobacteraceae</taxon>
        <taxon>Rhodovastum</taxon>
    </lineage>
</organism>
<dbReference type="Pfam" id="PF00356">
    <property type="entry name" value="LacI"/>
    <property type="match status" value="1"/>
</dbReference>
<dbReference type="PANTHER" id="PTHR30146">
    <property type="entry name" value="LACI-RELATED TRANSCRIPTIONAL REPRESSOR"/>
    <property type="match status" value="1"/>
</dbReference>
<evidence type="ECO:0000313" key="7">
    <source>
        <dbReference type="Proteomes" id="UP000325255"/>
    </source>
</evidence>
<keyword evidence="2 6" id="KW-0238">DNA-binding</keyword>
<dbReference type="Gene3D" id="1.10.260.40">
    <property type="entry name" value="lambda repressor-like DNA-binding domains"/>
    <property type="match status" value="1"/>
</dbReference>
<dbReference type="PANTHER" id="PTHR30146:SF33">
    <property type="entry name" value="TRANSCRIPTIONAL REGULATOR"/>
    <property type="match status" value="1"/>
</dbReference>
<dbReference type="Proteomes" id="UP000325255">
    <property type="component" value="Unassembled WGS sequence"/>
</dbReference>
<evidence type="ECO:0000256" key="1">
    <source>
        <dbReference type="ARBA" id="ARBA00023015"/>
    </source>
</evidence>
<evidence type="ECO:0000256" key="3">
    <source>
        <dbReference type="ARBA" id="ARBA00023163"/>
    </source>
</evidence>
<dbReference type="SUPFAM" id="SSF53822">
    <property type="entry name" value="Periplasmic binding protein-like I"/>
    <property type="match status" value="1"/>
</dbReference>
<dbReference type="GO" id="GO:0003700">
    <property type="term" value="F:DNA-binding transcription factor activity"/>
    <property type="evidence" value="ECO:0007669"/>
    <property type="project" value="TreeGrafter"/>
</dbReference>
<sequence length="350" mass="36731">MPDPSTPSPPRAVPPRRPARGGGAATLADVARVAGVAPVTVSRAINTPDALLPETLALVRQAIDKVGYVPNLLAGGLASSHSRLVAAIVPSIGTSMFAEAVEALSDRLSEAGYEVLLGISGFGQSREDELLNAVLSRRPDALFLIGTEHSASARRRLQGSGIPVVEAWELTEKPLDLVVGFSHTATGRAAAKYLLGKGYRRFAIIAASDRRAMLRRDGFLAELAGQGVGEVFQQPTAAPGTVRGGRAAFAAITEAGPLPEAVFCTVDPLAHGAMLEAQQRGLVVPRDVAVMGFGDFADSAWLQPALTTIHFDRRRIGGIAAEVILAELNGKRRADRVIDIGFEVAARESA</sequence>
<evidence type="ECO:0000256" key="4">
    <source>
        <dbReference type="SAM" id="MobiDB-lite"/>
    </source>
</evidence>
<dbReference type="RefSeq" id="WP_150039241.1">
    <property type="nucleotide sequence ID" value="NZ_OW485601.1"/>
</dbReference>
<dbReference type="CDD" id="cd01392">
    <property type="entry name" value="HTH_LacI"/>
    <property type="match status" value="1"/>
</dbReference>
<dbReference type="InterPro" id="IPR046335">
    <property type="entry name" value="LacI/GalR-like_sensor"/>
</dbReference>
<dbReference type="GO" id="GO:0000976">
    <property type="term" value="F:transcription cis-regulatory region binding"/>
    <property type="evidence" value="ECO:0007669"/>
    <property type="project" value="TreeGrafter"/>
</dbReference>
<protein>
    <submittedName>
        <fullName evidence="6">LacI family DNA-binding transcriptional regulator</fullName>
    </submittedName>
</protein>
<comment type="caution">
    <text evidence="6">The sequence shown here is derived from an EMBL/GenBank/DDBJ whole genome shotgun (WGS) entry which is preliminary data.</text>
</comment>
<dbReference type="InterPro" id="IPR010982">
    <property type="entry name" value="Lambda_DNA-bd_dom_sf"/>
</dbReference>
<proteinExistence type="predicted"/>
<dbReference type="Pfam" id="PF13377">
    <property type="entry name" value="Peripla_BP_3"/>
    <property type="match status" value="1"/>
</dbReference>
<dbReference type="CDD" id="cd01575">
    <property type="entry name" value="PBP1_GntR"/>
    <property type="match status" value="1"/>
</dbReference>
<keyword evidence="7" id="KW-1185">Reference proteome</keyword>
<accession>A0A5M6J2N4</accession>
<dbReference type="InterPro" id="IPR000843">
    <property type="entry name" value="HTH_LacI"/>
</dbReference>
<dbReference type="SUPFAM" id="SSF47413">
    <property type="entry name" value="lambda repressor-like DNA-binding domains"/>
    <property type="match status" value="1"/>
</dbReference>
<gene>
    <name evidence="6" type="ORF">F1189_03530</name>
</gene>
<evidence type="ECO:0000313" key="6">
    <source>
        <dbReference type="EMBL" id="KAA5613858.1"/>
    </source>
</evidence>
<feature type="region of interest" description="Disordered" evidence="4">
    <location>
        <begin position="1"/>
        <end position="21"/>
    </location>
</feature>
<dbReference type="Gene3D" id="3.40.50.2300">
    <property type="match status" value="2"/>
</dbReference>
<dbReference type="AlphaFoldDB" id="A0A5M6J2N4"/>
<dbReference type="EMBL" id="VWPK01000004">
    <property type="protein sequence ID" value="KAA5613858.1"/>
    <property type="molecule type" value="Genomic_DNA"/>
</dbReference>
<evidence type="ECO:0000256" key="2">
    <source>
        <dbReference type="ARBA" id="ARBA00023125"/>
    </source>
</evidence>
<keyword evidence="3" id="KW-0804">Transcription</keyword>
<dbReference type="PROSITE" id="PS50932">
    <property type="entry name" value="HTH_LACI_2"/>
    <property type="match status" value="1"/>
</dbReference>
<feature type="compositionally biased region" description="Pro residues" evidence="4">
    <location>
        <begin position="1"/>
        <end position="16"/>
    </location>
</feature>
<keyword evidence="1" id="KW-0805">Transcription regulation</keyword>
<reference evidence="6 7" key="1">
    <citation type="submission" date="2019-09" db="EMBL/GenBank/DDBJ databases">
        <title>Genome sequence of Rhodovastum atsumiense, a diverse member of the Acetobacteraceae family of non-sulfur purple photosynthetic bacteria.</title>
        <authorList>
            <person name="Meyer T."/>
            <person name="Kyndt J."/>
        </authorList>
    </citation>
    <scope>NUCLEOTIDE SEQUENCE [LARGE SCALE GENOMIC DNA]</scope>
    <source>
        <strain evidence="6 7">DSM 21279</strain>
    </source>
</reference>
<evidence type="ECO:0000259" key="5">
    <source>
        <dbReference type="PROSITE" id="PS50932"/>
    </source>
</evidence>
<feature type="domain" description="HTH lacI-type" evidence="5">
    <location>
        <begin position="25"/>
        <end position="79"/>
    </location>
</feature>
<name>A0A5M6J2N4_9PROT</name>
<dbReference type="InterPro" id="IPR028082">
    <property type="entry name" value="Peripla_BP_I"/>
</dbReference>